<dbReference type="RefSeq" id="WP_093026156.1">
    <property type="nucleotide sequence ID" value="NZ_FPBK01000015.1"/>
</dbReference>
<dbReference type="GO" id="GO:0005524">
    <property type="term" value="F:ATP binding"/>
    <property type="evidence" value="ECO:0007669"/>
    <property type="project" value="UniProtKB-KW"/>
</dbReference>
<gene>
    <name evidence="5" type="ORF">SAMN05216480_11550</name>
</gene>
<dbReference type="InterPro" id="IPR003439">
    <property type="entry name" value="ABC_transporter-like_ATP-bd"/>
</dbReference>
<dbReference type="SMART" id="SM00382">
    <property type="entry name" value="AAA"/>
    <property type="match status" value="1"/>
</dbReference>
<dbReference type="AlphaFoldDB" id="A0A1I7IDY6"/>
<name>A0A1I7IDY6_9FLAO</name>
<evidence type="ECO:0000313" key="5">
    <source>
        <dbReference type="EMBL" id="SFU71132.1"/>
    </source>
</evidence>
<proteinExistence type="predicted"/>
<dbReference type="Gene3D" id="3.40.50.300">
    <property type="entry name" value="P-loop containing nucleotide triphosphate hydrolases"/>
    <property type="match status" value="1"/>
</dbReference>
<keyword evidence="1" id="KW-0813">Transport</keyword>
<keyword evidence="3 5" id="KW-0067">ATP-binding</keyword>
<dbReference type="CDD" id="cd03214">
    <property type="entry name" value="ABC_Iron-Siderophores_B12_Hemin"/>
    <property type="match status" value="1"/>
</dbReference>
<dbReference type="InterPro" id="IPR027417">
    <property type="entry name" value="P-loop_NTPase"/>
</dbReference>
<dbReference type="OrthoDB" id="9787851at2"/>
<dbReference type="InterPro" id="IPR003593">
    <property type="entry name" value="AAA+_ATPase"/>
</dbReference>
<dbReference type="Pfam" id="PF00005">
    <property type="entry name" value="ABC_tran"/>
    <property type="match status" value="1"/>
</dbReference>
<evidence type="ECO:0000256" key="1">
    <source>
        <dbReference type="ARBA" id="ARBA00022448"/>
    </source>
</evidence>
<evidence type="ECO:0000256" key="2">
    <source>
        <dbReference type="ARBA" id="ARBA00022741"/>
    </source>
</evidence>
<keyword evidence="2" id="KW-0547">Nucleotide-binding</keyword>
<reference evidence="5 6" key="1">
    <citation type="submission" date="2016-10" db="EMBL/GenBank/DDBJ databases">
        <authorList>
            <person name="de Groot N.N."/>
        </authorList>
    </citation>
    <scope>NUCLEOTIDE SEQUENCE [LARGE SCALE GENOMIC DNA]</scope>
    <source>
        <strain evidence="5 6">CGMCC 1.12333</strain>
    </source>
</reference>
<dbReference type="FunFam" id="3.40.50.300:FF:000134">
    <property type="entry name" value="Iron-enterobactin ABC transporter ATP-binding protein"/>
    <property type="match status" value="1"/>
</dbReference>
<organism evidence="5 6">
    <name type="scientific">Pustulibacterium marinum</name>
    <dbReference type="NCBI Taxonomy" id="1224947"/>
    <lineage>
        <taxon>Bacteria</taxon>
        <taxon>Pseudomonadati</taxon>
        <taxon>Bacteroidota</taxon>
        <taxon>Flavobacteriia</taxon>
        <taxon>Flavobacteriales</taxon>
        <taxon>Flavobacteriaceae</taxon>
        <taxon>Pustulibacterium</taxon>
    </lineage>
</organism>
<dbReference type="PANTHER" id="PTHR42734:SF21">
    <property type="entry name" value="IRON ABC TRANSPORTER, ATP-BINDING PROTEIN"/>
    <property type="match status" value="1"/>
</dbReference>
<dbReference type="GO" id="GO:0016887">
    <property type="term" value="F:ATP hydrolysis activity"/>
    <property type="evidence" value="ECO:0007669"/>
    <property type="project" value="InterPro"/>
</dbReference>
<keyword evidence="6" id="KW-1185">Reference proteome</keyword>
<evidence type="ECO:0000313" key="6">
    <source>
        <dbReference type="Proteomes" id="UP000199138"/>
    </source>
</evidence>
<feature type="domain" description="ABC transporter" evidence="4">
    <location>
        <begin position="8"/>
        <end position="248"/>
    </location>
</feature>
<dbReference type="STRING" id="1224947.SAMN05216480_11550"/>
<accession>A0A1I7IDY6</accession>
<dbReference type="EMBL" id="FPBK01000015">
    <property type="protein sequence ID" value="SFU71132.1"/>
    <property type="molecule type" value="Genomic_DNA"/>
</dbReference>
<evidence type="ECO:0000259" key="4">
    <source>
        <dbReference type="PROSITE" id="PS50893"/>
    </source>
</evidence>
<dbReference type="Proteomes" id="UP000199138">
    <property type="component" value="Unassembled WGS sequence"/>
</dbReference>
<sequence length="262" mass="28755">MEANEITMKATNLSIGYLHKKEKTTLAKNINFQLAKGNLIALVGPNGIGKSTLLKTICGTLKPLQGTINIQQKSIHTYDATALSKVLSIVFTESIPPSNLTVAEIIALGRQPYTNWIGTLSTADKAKVKEVLQLLRLESLATRKCTELSDGQLQKVLLGRALAQDTDIIVLDEPTTHLDVYHKAYIMKLLKEVAHTTQKTILFSTHEVTLAIQLCDQMMVLTADDFVIDQPCNLITEGSFAKLFPEDLIVFDAATGSFKVNT</sequence>
<dbReference type="SUPFAM" id="SSF52540">
    <property type="entry name" value="P-loop containing nucleoside triphosphate hydrolases"/>
    <property type="match status" value="1"/>
</dbReference>
<evidence type="ECO:0000256" key="3">
    <source>
        <dbReference type="ARBA" id="ARBA00022840"/>
    </source>
</evidence>
<dbReference type="PROSITE" id="PS50893">
    <property type="entry name" value="ABC_TRANSPORTER_2"/>
    <property type="match status" value="1"/>
</dbReference>
<protein>
    <submittedName>
        <fullName evidence="5">Iron complex transport system ATP-binding protein</fullName>
    </submittedName>
</protein>
<dbReference type="PANTHER" id="PTHR42734">
    <property type="entry name" value="METAL TRANSPORT SYSTEM ATP-BINDING PROTEIN TM_0124-RELATED"/>
    <property type="match status" value="1"/>
</dbReference>
<dbReference type="InterPro" id="IPR050153">
    <property type="entry name" value="Metal_Ion_Import_ABC"/>
</dbReference>